<proteinExistence type="predicted"/>
<feature type="zinc finger region" description="C3H1-type" evidence="5">
    <location>
        <begin position="1806"/>
        <end position="1835"/>
    </location>
</feature>
<dbReference type="SMART" id="SM00356">
    <property type="entry name" value="ZnF_C3H1"/>
    <property type="match status" value="3"/>
</dbReference>
<feature type="region of interest" description="Disordered" evidence="6">
    <location>
        <begin position="563"/>
        <end position="582"/>
    </location>
</feature>
<feature type="region of interest" description="Disordered" evidence="6">
    <location>
        <begin position="323"/>
        <end position="379"/>
    </location>
</feature>
<name>W1NML5_AMBTC</name>
<dbReference type="Gramene" id="ERM96741">
    <property type="protein sequence ID" value="ERM96741"/>
    <property type="gene ID" value="AMTR_s00202p00038800"/>
</dbReference>
<keyword evidence="9" id="KW-1185">Reference proteome</keyword>
<keyword evidence="1 5" id="KW-0479">Metal-binding</keyword>
<dbReference type="HOGENOM" id="CLU_235700_0_0_1"/>
<evidence type="ECO:0000259" key="7">
    <source>
        <dbReference type="PROSITE" id="PS50103"/>
    </source>
</evidence>
<evidence type="ECO:0000313" key="9">
    <source>
        <dbReference type="Proteomes" id="UP000017836"/>
    </source>
</evidence>
<feature type="region of interest" description="Disordered" evidence="6">
    <location>
        <begin position="1671"/>
        <end position="1694"/>
    </location>
</feature>
<dbReference type="Proteomes" id="UP000017836">
    <property type="component" value="Unassembled WGS sequence"/>
</dbReference>
<dbReference type="Gene3D" id="4.10.1000.10">
    <property type="entry name" value="Zinc finger, CCCH-type"/>
    <property type="match status" value="1"/>
</dbReference>
<feature type="zinc finger region" description="C3H1-type" evidence="5">
    <location>
        <begin position="1861"/>
        <end position="1887"/>
    </location>
</feature>
<feature type="compositionally biased region" description="Polar residues" evidence="6">
    <location>
        <begin position="362"/>
        <end position="375"/>
    </location>
</feature>
<accession>W1NML5</accession>
<feature type="domain" description="C3H1-type" evidence="7">
    <location>
        <begin position="1861"/>
        <end position="1887"/>
    </location>
</feature>
<reference evidence="9" key="1">
    <citation type="journal article" date="2013" name="Science">
        <title>The Amborella genome and the evolution of flowering plants.</title>
        <authorList>
            <consortium name="Amborella Genome Project"/>
        </authorList>
    </citation>
    <scope>NUCLEOTIDE SEQUENCE [LARGE SCALE GENOMIC DNA]</scope>
</reference>
<sequence length="1907" mass="211442">MDPLLSRYSSSLSNMDHGYHHNATFNGVHTQPRHYSSQNYAEAQHLIPHDLRIRAIRAVGERPVDNLLGVFERGHRTNPPSHGPDVGYRDEYCQRRGSIGRNQMPEGLSHGTSASDWDRAREHGYHRNREGHIYFSCRESNCSSGHGDSLDPYREGYRPPPSGDTGSIGVLGKRYRGEEVRDSWMNEYDGRFRADQFDSGAQGFEPCSFSEELREVCTNGYVKPFRADQCDYRAQGLEPPRNSAEIREGWTNRLDKPFRADQFDSRVQGFETPRSSEEVRKCWANGYDKRFRADQIESRAQGPGPRNFSEDYEKRFRTEQFDSRVQDFEHRSRSRSPSNMKCVERDKNHFHSSRRRDKNNRFSDSFQSPSTSKACSSFREFAERETRGSPLRYSGQHSHSSHGFSLIDGQNGGFAKFSHRIALEKKNDNASSKEFSTFEYTDNNHALIDKHKEYDCSTRDLAISTPEQVGSGKKKEIVEDCNASSRVQRNNVREKGKRLVSHSEQKSLEVLTGKIHVERAMRRSVTPENKTLDCEELPCKRGVVIADNRVATNPFVESKCDGSNLSSKTHEEVTTNKSATPENRNLGIEESLCKSRVGMSDNGATGGLSVTSNLNALTLMSKKAHLEVLRKRSLTPENRTLDIEESFCKSKLEILTDGVGTDASLASTSICLSLTSRTDVGSVPKQTVTSGNMILEFEELPCKSGLEILDNGVATDLSVISKSDGLSLTSKTHVEVAPQRSDALEKKTLDHEASGIENLDSRMVTDLLTIPKSDALNTQGTLALVPSVVHNGKSCVKEEEKEKKKRENKKTIVSDSVLMVSEVGKTKGGKGVRDLCLVPDVTAAGLVGEGRTASATVLQNGSTDHPNPSGMRLEVPAIADGNACAKVLEMKKKKKRRKKKNIVVSGSDLSCSEGGRTEVGKQIRDLGLVPEITVGGHVGECCTIDANLKQNGNDPFDPSAMVVEDALVSQDKDGGNKFNFVILMDGGGRKEPNCDYQQSSEYGIMKTSATDKQDGFISIESNDESFLHSVKDDCLDPLKLQVMTPEPVYVSSSEIQFSGPEKHLGHEIVESDSHNVITKNCVSQSEDPIAEHFEREDFENLPETPELEFSVSPPAFSEATIIRTEEKPSSGCDDKSYFMDNPHHPQTKLKTDSGMLVTANDLVVSCHLGAQAETGGENQNHSKFVDQVRTKNVSRPVSAPARVSDLKETGVGMINKTRQTTEMPRLAGAFFASRSSSNIMRPRTWHRTENSSGSALQGQTILSIGAPSGKQASKKFERHQSTSYIRKGNSLVRKSAAMSTVSRASSIGQGVFANLTMPVGNPLDKKSLPVGRYNIKNSESCETKKGTTDPLAGSRTGNTTLESPNILPLNQGGKSSSSTGKSPKISPYLTSSATGIGIATSRISDSSGLKSDYAQQSIRDAEDSPVDLLVSKMLTGRSFSNEEFLKPSAPKQMTYIKPKLNQLVAAPKTNILSSSVNNNQKTQTLSQFPLPNSYVKRKKNQLVRSVDASVNKNAHASDASDDGCFSGAEEKSLPKLLTENPRNSIHIKPNKGNKMSTRSKSSWVWTLNGARSWQEDTPSLHLSKVLPSLFPWKRMISRRFARNGRLATVANKSSWSFISKKLQLLRKRDTVYTRSRSGFSLYKSGVLSIGGSNLKWSKSIERRSKRANEQATLAVAASDRKKREKRSLRNVTSAKDKKHNSCEAISDIELCPGERIFRIGSVHYKMDSSRQTLLRISDKEPSRQAECSTGAVSGTSFIPRRLLIGNDEYIRVGNGNKLVRNPKKMSRVLANEKVRWSLHTVRTRLARKKQYCQFFTRFGKCNKEGGKCPYIHDPEKVAVCTKFLKGCCSRTNCMLTHKVIPERMPDCLYFFESMCTNEKCPYRHVNVNPKASVCDGFLKGYCADGDE</sequence>
<keyword evidence="2" id="KW-0677">Repeat</keyword>
<dbReference type="PANTHER" id="PTHR46156">
    <property type="entry name" value="CCCH ZINGC FINGER"/>
    <property type="match status" value="1"/>
</dbReference>
<evidence type="ECO:0000256" key="1">
    <source>
        <dbReference type="ARBA" id="ARBA00022723"/>
    </source>
</evidence>
<keyword evidence="4 5" id="KW-0862">Zinc</keyword>
<evidence type="ECO:0000256" key="2">
    <source>
        <dbReference type="ARBA" id="ARBA00022737"/>
    </source>
</evidence>
<evidence type="ECO:0000256" key="6">
    <source>
        <dbReference type="SAM" id="MobiDB-lite"/>
    </source>
</evidence>
<feature type="non-terminal residue" evidence="8">
    <location>
        <position position="1907"/>
    </location>
</feature>
<evidence type="ECO:0000256" key="3">
    <source>
        <dbReference type="ARBA" id="ARBA00022771"/>
    </source>
</evidence>
<evidence type="ECO:0000256" key="4">
    <source>
        <dbReference type="ARBA" id="ARBA00022833"/>
    </source>
</evidence>
<dbReference type="GO" id="GO:0005634">
    <property type="term" value="C:nucleus"/>
    <property type="evidence" value="ECO:0000318"/>
    <property type="project" value="GO_Central"/>
</dbReference>
<feature type="region of interest" description="Disordered" evidence="6">
    <location>
        <begin position="1339"/>
        <end position="1386"/>
    </location>
</feature>
<feature type="compositionally biased region" description="Low complexity" evidence="6">
    <location>
        <begin position="1372"/>
        <end position="1386"/>
    </location>
</feature>
<organism evidence="8 9">
    <name type="scientific">Amborella trichopoda</name>
    <dbReference type="NCBI Taxonomy" id="13333"/>
    <lineage>
        <taxon>Eukaryota</taxon>
        <taxon>Viridiplantae</taxon>
        <taxon>Streptophyta</taxon>
        <taxon>Embryophyta</taxon>
        <taxon>Tracheophyta</taxon>
        <taxon>Spermatophyta</taxon>
        <taxon>Magnoliopsida</taxon>
        <taxon>Amborellales</taxon>
        <taxon>Amborellaceae</taxon>
        <taxon>Amborella</taxon>
    </lineage>
</organism>
<gene>
    <name evidence="8" type="ORF">AMTR_s00202p00038800</name>
</gene>
<dbReference type="FunFam" id="4.10.1000.10:FF:000008">
    <property type="entry name" value="zinc finger CCCH domain-containing protein 3"/>
    <property type="match status" value="1"/>
</dbReference>
<dbReference type="InterPro" id="IPR000571">
    <property type="entry name" value="Znf_CCCH"/>
</dbReference>
<keyword evidence="3 5" id="KW-0863">Zinc-finger</keyword>
<dbReference type="STRING" id="13333.W1NML5"/>
<evidence type="ECO:0000313" key="8">
    <source>
        <dbReference type="EMBL" id="ERM96741.1"/>
    </source>
</evidence>
<dbReference type="eggNOG" id="KOG1492">
    <property type="taxonomic scope" value="Eukaryota"/>
</dbReference>
<dbReference type="PANTHER" id="PTHR46156:SF1">
    <property type="entry name" value="ZINC FINGER CCCH DOMAIN-CONTAINING PROTEIN 3"/>
    <property type="match status" value="1"/>
</dbReference>
<dbReference type="EMBL" id="KI397101">
    <property type="protein sequence ID" value="ERM96741.1"/>
    <property type="molecule type" value="Genomic_DNA"/>
</dbReference>
<protein>
    <recommendedName>
        <fullName evidence="7">C3H1-type domain-containing protein</fullName>
    </recommendedName>
</protein>
<dbReference type="PROSITE" id="PS50103">
    <property type="entry name" value="ZF_C3H1"/>
    <property type="match status" value="2"/>
</dbReference>
<evidence type="ECO:0000256" key="5">
    <source>
        <dbReference type="PROSITE-ProRule" id="PRU00723"/>
    </source>
</evidence>
<feature type="domain" description="C3H1-type" evidence="7">
    <location>
        <begin position="1806"/>
        <end position="1835"/>
    </location>
</feature>
<dbReference type="GO" id="GO:0008270">
    <property type="term" value="F:zinc ion binding"/>
    <property type="evidence" value="ECO:0007669"/>
    <property type="project" value="UniProtKB-KW"/>
</dbReference>